<sequence>MKLRHFFLFLQIMFFGIIHYDTSIVGDREKVNVVSIPNSYPDEYTNNFREDELLMTIETLRCELLEVAQQRSLSDSTVVALSERLDRYILMAQNRMMEGLRSRKSGASLTI</sequence>
<dbReference type="InterPro" id="IPR036638">
    <property type="entry name" value="HLH_DNA-bd_sf"/>
</dbReference>
<reference evidence="1 2" key="2">
    <citation type="submission" date="2014-10" db="EMBL/GenBank/DDBJ databases">
        <title>Comparative genomics of the Paenibacillus odorifer group.</title>
        <authorList>
            <person name="Tsai Y.-C."/>
            <person name="Martin N."/>
            <person name="Korlach J."/>
            <person name="Wiedmann M."/>
        </authorList>
    </citation>
    <scope>NUCLEOTIDE SEQUENCE [LARGE SCALE GENOMIC DNA]</scope>
    <source>
        <strain evidence="1 2">DSM 18334</strain>
    </source>
</reference>
<comment type="caution">
    <text evidence="1">The sequence shown here is derived from an EMBL/GenBank/DDBJ whole genome shotgun (WGS) entry which is preliminary data.</text>
</comment>
<dbReference type="STRING" id="268407.PWYN_13895"/>
<gene>
    <name evidence="1" type="ORF">PWYN_13895</name>
</gene>
<dbReference type="Pfam" id="PF09388">
    <property type="entry name" value="SpoOE-like"/>
    <property type="match status" value="1"/>
</dbReference>
<dbReference type="GO" id="GO:0043937">
    <property type="term" value="P:regulation of sporulation"/>
    <property type="evidence" value="ECO:0007669"/>
    <property type="project" value="InterPro"/>
</dbReference>
<dbReference type="EMBL" id="JQCR01000002">
    <property type="protein sequence ID" value="KGE20305.1"/>
    <property type="molecule type" value="Genomic_DNA"/>
</dbReference>
<protein>
    <recommendedName>
        <fullName evidence="3">Aspartyl-phosphate phosphatase Spo0E family protein</fullName>
    </recommendedName>
</protein>
<organism evidence="1 2">
    <name type="scientific">Paenibacillus wynnii</name>
    <dbReference type="NCBI Taxonomy" id="268407"/>
    <lineage>
        <taxon>Bacteria</taxon>
        <taxon>Bacillati</taxon>
        <taxon>Bacillota</taxon>
        <taxon>Bacilli</taxon>
        <taxon>Bacillales</taxon>
        <taxon>Paenibacillaceae</taxon>
        <taxon>Paenibacillus</taxon>
    </lineage>
</organism>
<proteinExistence type="predicted"/>
<dbReference type="eggNOG" id="ENOG50305Y3">
    <property type="taxonomic scope" value="Bacteria"/>
</dbReference>
<dbReference type="InterPro" id="IPR018540">
    <property type="entry name" value="Spo0E-like"/>
</dbReference>
<dbReference type="AlphaFoldDB" id="A0A098MCM4"/>
<dbReference type="InterPro" id="IPR037208">
    <property type="entry name" value="Spo0E-like_sf"/>
</dbReference>
<dbReference type="Gene3D" id="4.10.280.10">
    <property type="entry name" value="Helix-loop-helix DNA-binding domain"/>
    <property type="match status" value="1"/>
</dbReference>
<evidence type="ECO:0000313" key="1">
    <source>
        <dbReference type="EMBL" id="KGE20305.1"/>
    </source>
</evidence>
<accession>A0A098MCM4</accession>
<name>A0A098MCM4_9BACL</name>
<evidence type="ECO:0008006" key="3">
    <source>
        <dbReference type="Google" id="ProtNLM"/>
    </source>
</evidence>
<evidence type="ECO:0000313" key="2">
    <source>
        <dbReference type="Proteomes" id="UP000029734"/>
    </source>
</evidence>
<reference evidence="1 2" key="1">
    <citation type="submission" date="2014-08" db="EMBL/GenBank/DDBJ databases">
        <authorList>
            <person name="den Bakker H.C."/>
        </authorList>
    </citation>
    <scope>NUCLEOTIDE SEQUENCE [LARGE SCALE GENOMIC DNA]</scope>
    <source>
        <strain evidence="1 2">DSM 18334</strain>
    </source>
</reference>
<dbReference type="GO" id="GO:0046983">
    <property type="term" value="F:protein dimerization activity"/>
    <property type="evidence" value="ECO:0007669"/>
    <property type="project" value="InterPro"/>
</dbReference>
<keyword evidence="2" id="KW-1185">Reference proteome</keyword>
<dbReference type="SUPFAM" id="SSF140500">
    <property type="entry name" value="BAS1536-like"/>
    <property type="match status" value="1"/>
</dbReference>
<dbReference type="Proteomes" id="UP000029734">
    <property type="component" value="Unassembled WGS sequence"/>
</dbReference>